<dbReference type="EMBL" id="JWZX01003086">
    <property type="protein sequence ID" value="KOO24509.1"/>
    <property type="molecule type" value="Genomic_DNA"/>
</dbReference>
<evidence type="ECO:0000313" key="2">
    <source>
        <dbReference type="EMBL" id="KOO24509.1"/>
    </source>
</evidence>
<dbReference type="OrthoDB" id="10520904at2759"/>
<evidence type="ECO:0000256" key="1">
    <source>
        <dbReference type="SAM" id="SignalP"/>
    </source>
</evidence>
<accession>A0A0M0JD63</accession>
<protein>
    <submittedName>
        <fullName evidence="2">Uncharacterized protein</fullName>
    </submittedName>
</protein>
<organism evidence="2 3">
    <name type="scientific">Chrysochromulina tobinii</name>
    <dbReference type="NCBI Taxonomy" id="1460289"/>
    <lineage>
        <taxon>Eukaryota</taxon>
        <taxon>Haptista</taxon>
        <taxon>Haptophyta</taxon>
        <taxon>Prymnesiophyceae</taxon>
        <taxon>Prymnesiales</taxon>
        <taxon>Chrysochromulinaceae</taxon>
        <taxon>Chrysochromulina</taxon>
    </lineage>
</organism>
<evidence type="ECO:0000313" key="3">
    <source>
        <dbReference type="Proteomes" id="UP000037460"/>
    </source>
</evidence>
<proteinExistence type="predicted"/>
<name>A0A0M0JD63_9EUKA</name>
<feature type="chain" id="PRO_5005601751" evidence="1">
    <location>
        <begin position="17"/>
        <end position="339"/>
    </location>
</feature>
<feature type="signal peptide" evidence="1">
    <location>
        <begin position="1"/>
        <end position="16"/>
    </location>
</feature>
<keyword evidence="3" id="KW-1185">Reference proteome</keyword>
<reference evidence="3" key="1">
    <citation type="journal article" date="2015" name="PLoS Genet.">
        <title>Genome Sequence and Transcriptome Analyses of Chrysochromulina tobin: Metabolic Tools for Enhanced Algal Fitness in the Prominent Order Prymnesiales (Haptophyceae).</title>
        <authorList>
            <person name="Hovde B.T."/>
            <person name="Deodato C.R."/>
            <person name="Hunsperger H.M."/>
            <person name="Ryken S.A."/>
            <person name="Yost W."/>
            <person name="Jha R.K."/>
            <person name="Patterson J."/>
            <person name="Monnat R.J. Jr."/>
            <person name="Barlow S.B."/>
            <person name="Starkenburg S.R."/>
            <person name="Cattolico R.A."/>
        </authorList>
    </citation>
    <scope>NUCLEOTIDE SEQUENCE</scope>
    <source>
        <strain evidence="3">CCMP291</strain>
    </source>
</reference>
<dbReference type="AlphaFoldDB" id="A0A0M0JD63"/>
<sequence length="339" mass="35930">MASLLVAAAALALVARTPCIQQRGTQLALPVRAICLCAPQWADEISAEQAEDLTEEEQALMAMSDDELIALADAADTVELEEPAPPPYQGPTPAPGETLRGVVCSIELPEVGLILEVAESLASGGDGQAGLGLFVRLAEGVESVTLNEGVAMCGYAHGQMMASPDELGGKTVGFWLKTALTSFFFERELHTVASLLATGADVEAIAGHTIVRDAHTGEVQAIEADPEWAGARYFVPHTDQGALSIMNIGQFSNDLAMPGASVNAADGYGTDSSERNLLVLVQRMERNPERPSELRPTRPVSTLSRDVTFVNTEPMELGCEYGMRYWNAASVNEEGQGDG</sequence>
<keyword evidence="1" id="KW-0732">Signal</keyword>
<comment type="caution">
    <text evidence="2">The sequence shown here is derived from an EMBL/GenBank/DDBJ whole genome shotgun (WGS) entry which is preliminary data.</text>
</comment>
<gene>
    <name evidence="2" type="ORF">Ctob_002764</name>
</gene>
<dbReference type="Proteomes" id="UP000037460">
    <property type="component" value="Unassembled WGS sequence"/>
</dbReference>